<dbReference type="EMBL" id="ADBV01007810">
    <property type="protein sequence ID" value="EJW77404.1"/>
    <property type="molecule type" value="Genomic_DNA"/>
</dbReference>
<gene>
    <name evidence="1" type="ORF">WUBG_11687</name>
</gene>
<dbReference type="Proteomes" id="UP000004810">
    <property type="component" value="Unassembled WGS sequence"/>
</dbReference>
<sequence length="68" mass="7418">MPTHSLTIDVPSHPVTSPHECSIEPRRTLGVGVKRPSCVALSLALFADEAVMCFSRIPSRELLVAFQD</sequence>
<evidence type="ECO:0000313" key="2">
    <source>
        <dbReference type="Proteomes" id="UP000004810"/>
    </source>
</evidence>
<protein>
    <submittedName>
        <fullName evidence="1">Uncharacterized protein</fullName>
    </submittedName>
</protein>
<reference evidence="2" key="1">
    <citation type="submission" date="2012-08" db="EMBL/GenBank/DDBJ databases">
        <title>The Genome Sequence of Wuchereria bancrofti.</title>
        <authorList>
            <person name="Nutman T.B."/>
            <person name="Fink D.L."/>
            <person name="Russ C."/>
            <person name="Young S."/>
            <person name="Zeng Q."/>
            <person name="Koehrsen M."/>
            <person name="Alvarado L."/>
            <person name="Berlin A."/>
            <person name="Chapman S.B."/>
            <person name="Chen Z."/>
            <person name="Freedman E."/>
            <person name="Gellesch M."/>
            <person name="Goldberg J."/>
            <person name="Griggs A."/>
            <person name="Gujja S."/>
            <person name="Heilman E.R."/>
            <person name="Heiman D."/>
            <person name="Hepburn T."/>
            <person name="Howarth C."/>
            <person name="Jen D."/>
            <person name="Larson L."/>
            <person name="Lewis B."/>
            <person name="Mehta T."/>
            <person name="Park D."/>
            <person name="Pearson M."/>
            <person name="Roberts A."/>
            <person name="Saif S."/>
            <person name="Shea T."/>
            <person name="Shenoy N."/>
            <person name="Sisk P."/>
            <person name="Stolte C."/>
            <person name="Sykes S."/>
            <person name="Walk T."/>
            <person name="White J."/>
            <person name="Yandava C."/>
            <person name="Haas B."/>
            <person name="Henn M.R."/>
            <person name="Nusbaum C."/>
            <person name="Birren B."/>
        </authorList>
    </citation>
    <scope>NUCLEOTIDE SEQUENCE [LARGE SCALE GENOMIC DNA]</scope>
    <source>
        <strain evidence="2">NA</strain>
    </source>
</reference>
<name>J9EQ39_WUCBA</name>
<dbReference type="AlphaFoldDB" id="J9EQ39"/>
<comment type="caution">
    <text evidence="1">The sequence shown here is derived from an EMBL/GenBank/DDBJ whole genome shotgun (WGS) entry which is preliminary data.</text>
</comment>
<accession>J9EQ39</accession>
<evidence type="ECO:0000313" key="1">
    <source>
        <dbReference type="EMBL" id="EJW77404.1"/>
    </source>
</evidence>
<proteinExistence type="predicted"/>
<organism evidence="1 2">
    <name type="scientific">Wuchereria bancrofti</name>
    <dbReference type="NCBI Taxonomy" id="6293"/>
    <lineage>
        <taxon>Eukaryota</taxon>
        <taxon>Metazoa</taxon>
        <taxon>Ecdysozoa</taxon>
        <taxon>Nematoda</taxon>
        <taxon>Chromadorea</taxon>
        <taxon>Rhabditida</taxon>
        <taxon>Spirurina</taxon>
        <taxon>Spiruromorpha</taxon>
        <taxon>Filarioidea</taxon>
        <taxon>Onchocercidae</taxon>
        <taxon>Wuchereria</taxon>
    </lineage>
</organism>